<evidence type="ECO:0000313" key="3">
    <source>
        <dbReference type="Proteomes" id="UP000244336"/>
    </source>
</evidence>
<dbReference type="AlphaFoldDB" id="A0A2T7DU53"/>
<organism evidence="2 3">
    <name type="scientific">Panicum hallii var. hallii</name>
    <dbReference type="NCBI Taxonomy" id="1504633"/>
    <lineage>
        <taxon>Eukaryota</taxon>
        <taxon>Viridiplantae</taxon>
        <taxon>Streptophyta</taxon>
        <taxon>Embryophyta</taxon>
        <taxon>Tracheophyta</taxon>
        <taxon>Spermatophyta</taxon>
        <taxon>Magnoliopsida</taxon>
        <taxon>Liliopsida</taxon>
        <taxon>Poales</taxon>
        <taxon>Poaceae</taxon>
        <taxon>PACMAD clade</taxon>
        <taxon>Panicoideae</taxon>
        <taxon>Panicodae</taxon>
        <taxon>Paniceae</taxon>
        <taxon>Panicinae</taxon>
        <taxon>Panicum</taxon>
        <taxon>Panicum sect. Panicum</taxon>
    </lineage>
</organism>
<protein>
    <submittedName>
        <fullName evidence="2">Uncharacterized protein</fullName>
    </submittedName>
</protein>
<proteinExistence type="predicted"/>
<dbReference type="Gramene" id="PUZ59110">
    <property type="protein sequence ID" value="PUZ59110"/>
    <property type="gene ID" value="GQ55_4G014300"/>
</dbReference>
<evidence type="ECO:0000256" key="1">
    <source>
        <dbReference type="SAM" id="MobiDB-lite"/>
    </source>
</evidence>
<gene>
    <name evidence="2" type="ORF">GQ55_4G014300</name>
</gene>
<dbReference type="Proteomes" id="UP000244336">
    <property type="component" value="Chromosome 4"/>
</dbReference>
<keyword evidence="3" id="KW-1185">Reference proteome</keyword>
<feature type="region of interest" description="Disordered" evidence="1">
    <location>
        <begin position="1"/>
        <end position="28"/>
    </location>
</feature>
<accession>A0A2T7DU53</accession>
<name>A0A2T7DU53_9POAL</name>
<dbReference type="EMBL" id="CM009752">
    <property type="protein sequence ID" value="PUZ59110.1"/>
    <property type="molecule type" value="Genomic_DNA"/>
</dbReference>
<evidence type="ECO:0000313" key="2">
    <source>
        <dbReference type="EMBL" id="PUZ59110.1"/>
    </source>
</evidence>
<reference evidence="2 3" key="1">
    <citation type="submission" date="2018-04" db="EMBL/GenBank/DDBJ databases">
        <title>WGS assembly of Panicum hallii var. hallii HAL2.</title>
        <authorList>
            <person name="Lovell J."/>
            <person name="Jenkins J."/>
            <person name="Lowry D."/>
            <person name="Mamidi S."/>
            <person name="Sreedasyam A."/>
            <person name="Weng X."/>
            <person name="Barry K."/>
            <person name="Bonette J."/>
            <person name="Campitelli B."/>
            <person name="Daum C."/>
            <person name="Gordon S."/>
            <person name="Gould B."/>
            <person name="Lipzen A."/>
            <person name="MacQueen A."/>
            <person name="Palacio-Mejia J."/>
            <person name="Plott C."/>
            <person name="Shakirov E."/>
            <person name="Shu S."/>
            <person name="Yoshinaga Y."/>
            <person name="Zane M."/>
            <person name="Rokhsar D."/>
            <person name="Grimwood J."/>
            <person name="Schmutz J."/>
            <person name="Juenger T."/>
        </authorList>
    </citation>
    <scope>NUCLEOTIDE SEQUENCE [LARGE SCALE GENOMIC DNA]</scope>
    <source>
        <strain evidence="3">cv. HAL2</strain>
    </source>
</reference>
<sequence length="50" mass="5449">MDARSQDGWPAGERWGREASGSSGDEEGLVCSSEQFFSPLLPARCSLKLF</sequence>